<feature type="domain" description="Gcp-like" evidence="8">
    <location>
        <begin position="42"/>
        <end position="332"/>
    </location>
</feature>
<feature type="binding site" evidence="7">
    <location>
        <position position="129"/>
    </location>
    <ligand>
        <name>Fe cation</name>
        <dbReference type="ChEBI" id="CHEBI:24875"/>
    </ligand>
</feature>
<evidence type="ECO:0000256" key="6">
    <source>
        <dbReference type="ARBA" id="ARBA00048117"/>
    </source>
</evidence>
<comment type="catalytic activity">
    <reaction evidence="6 7">
        <text>L-threonylcarbamoyladenylate + adenosine(37) in tRNA = N(6)-L-threonylcarbamoyladenosine(37) in tRNA + AMP + H(+)</text>
        <dbReference type="Rhea" id="RHEA:37059"/>
        <dbReference type="Rhea" id="RHEA-COMP:10162"/>
        <dbReference type="Rhea" id="RHEA-COMP:10163"/>
        <dbReference type="ChEBI" id="CHEBI:15378"/>
        <dbReference type="ChEBI" id="CHEBI:73682"/>
        <dbReference type="ChEBI" id="CHEBI:74411"/>
        <dbReference type="ChEBI" id="CHEBI:74418"/>
        <dbReference type="ChEBI" id="CHEBI:456215"/>
        <dbReference type="EC" id="2.3.1.234"/>
    </reaction>
</comment>
<feature type="binding site" evidence="7">
    <location>
        <position position="297"/>
    </location>
    <ligand>
        <name>substrate</name>
    </ligand>
</feature>
<evidence type="ECO:0000313" key="9">
    <source>
        <dbReference type="EMBL" id="MCE0743782.1"/>
    </source>
</evidence>
<feature type="binding site" evidence="7">
    <location>
        <position position="325"/>
    </location>
    <ligand>
        <name>Fe cation</name>
        <dbReference type="ChEBI" id="CHEBI:24875"/>
    </ligand>
</feature>
<evidence type="ECO:0000256" key="1">
    <source>
        <dbReference type="ARBA" id="ARBA00022679"/>
    </source>
</evidence>
<dbReference type="InterPro" id="IPR043129">
    <property type="entry name" value="ATPase_NBD"/>
</dbReference>
<protein>
    <recommendedName>
        <fullName evidence="7">tRNA N6-adenosine threonylcarbamoyltransferase</fullName>
        <ecNumber evidence="7">2.3.1.234</ecNumber>
    </recommendedName>
    <alternativeName>
        <fullName evidence="7">N6-L-threonylcarbamoyladenine synthase</fullName>
        <shortName evidence="7">t(6)A synthase</shortName>
    </alternativeName>
    <alternativeName>
        <fullName evidence="7">t(6)A37 threonylcarbamoyladenosine biosynthesis protein TsaD</fullName>
    </alternativeName>
    <alternativeName>
        <fullName evidence="7">tRNA threonylcarbamoyladenosine biosynthesis protein TsaD</fullName>
    </alternativeName>
</protein>
<dbReference type="InterPro" id="IPR000905">
    <property type="entry name" value="Gcp-like_dom"/>
</dbReference>
<name>A0ABS8VXY9_9PROT</name>
<evidence type="ECO:0000256" key="5">
    <source>
        <dbReference type="ARBA" id="ARBA00023315"/>
    </source>
</evidence>
<dbReference type="PROSITE" id="PS01016">
    <property type="entry name" value="GLYCOPROTEASE"/>
    <property type="match status" value="1"/>
</dbReference>
<organism evidence="9 10">
    <name type="scientific">Acetobacter sicerae</name>
    <dbReference type="NCBI Taxonomy" id="85325"/>
    <lineage>
        <taxon>Bacteria</taxon>
        <taxon>Pseudomonadati</taxon>
        <taxon>Pseudomonadota</taxon>
        <taxon>Alphaproteobacteria</taxon>
        <taxon>Acetobacterales</taxon>
        <taxon>Acetobacteraceae</taxon>
        <taxon>Acetobacter</taxon>
    </lineage>
</organism>
<reference evidence="9 10" key="1">
    <citation type="submission" date="2021-12" db="EMBL/GenBank/DDBJ databases">
        <title>Genome sequence of Acetobacter sicerae DmPark20a_162.</title>
        <authorList>
            <person name="Chaston J.M."/>
        </authorList>
    </citation>
    <scope>NUCLEOTIDE SEQUENCE [LARGE SCALE GENOMIC DNA]</scope>
    <source>
        <strain evidence="9 10">DmPark20a_162</strain>
    </source>
</reference>
<dbReference type="InterPro" id="IPR022450">
    <property type="entry name" value="TsaD"/>
</dbReference>
<feature type="binding site" evidence="7">
    <location>
        <begin position="155"/>
        <end position="159"/>
    </location>
    <ligand>
        <name>substrate</name>
    </ligand>
</feature>
<keyword evidence="5 7" id="KW-0012">Acyltransferase</keyword>
<feature type="binding site" evidence="7">
    <location>
        <position position="201"/>
    </location>
    <ligand>
        <name>substrate</name>
    </ligand>
</feature>
<dbReference type="Gene3D" id="3.30.420.40">
    <property type="match status" value="2"/>
</dbReference>
<comment type="cofactor">
    <cofactor evidence="7">
        <name>Fe(2+)</name>
        <dbReference type="ChEBI" id="CHEBI:29033"/>
    </cofactor>
    <text evidence="7">Binds 1 Fe(2+) ion per subunit.</text>
</comment>
<dbReference type="Proteomes" id="UP001521074">
    <property type="component" value="Unassembled WGS sequence"/>
</dbReference>
<keyword evidence="3 7" id="KW-0479">Metal-binding</keyword>
<comment type="similarity">
    <text evidence="7">Belongs to the KAE1 / TsaD family.</text>
</comment>
<dbReference type="RefSeq" id="WP_232877405.1">
    <property type="nucleotide sequence ID" value="NZ_JAJSOJ010000021.1"/>
</dbReference>
<evidence type="ECO:0000259" key="8">
    <source>
        <dbReference type="Pfam" id="PF00814"/>
    </source>
</evidence>
<evidence type="ECO:0000256" key="4">
    <source>
        <dbReference type="ARBA" id="ARBA00023004"/>
    </source>
</evidence>
<gene>
    <name evidence="7 9" type="primary">tsaD</name>
    <name evidence="9" type="ORF">LWC05_07720</name>
</gene>
<dbReference type="EMBL" id="JAJSOJ010000021">
    <property type="protein sequence ID" value="MCE0743782.1"/>
    <property type="molecule type" value="Genomic_DNA"/>
</dbReference>
<comment type="function">
    <text evidence="7">Required for the formation of a threonylcarbamoyl group on adenosine at position 37 (t(6)A37) in tRNAs that read codons beginning with adenine. Is involved in the transfer of the threonylcarbamoyl moiety of threonylcarbamoyl-AMP (TC-AMP) to the N6 group of A37, together with TsaE and TsaB. TsaD likely plays a direct catalytic role in this reaction.</text>
</comment>
<dbReference type="InterPro" id="IPR017861">
    <property type="entry name" value="KAE1/TsaD"/>
</dbReference>
<dbReference type="CDD" id="cd24133">
    <property type="entry name" value="ASKHA_NBD_TsaD_bac"/>
    <property type="match status" value="1"/>
</dbReference>
<comment type="caution">
    <text evidence="9">The sequence shown here is derived from an EMBL/GenBank/DDBJ whole genome shotgun (WGS) entry which is preliminary data.</text>
</comment>
<evidence type="ECO:0000256" key="2">
    <source>
        <dbReference type="ARBA" id="ARBA00022694"/>
    </source>
</evidence>
<dbReference type="Pfam" id="PF00814">
    <property type="entry name" value="TsaD"/>
    <property type="match status" value="1"/>
</dbReference>
<feature type="binding site" evidence="7">
    <location>
        <position position="133"/>
    </location>
    <ligand>
        <name>Fe cation</name>
        <dbReference type="ChEBI" id="CHEBI:24875"/>
    </ligand>
</feature>
<keyword evidence="2 7" id="KW-0819">tRNA processing</keyword>
<dbReference type="HAMAP" id="MF_01445">
    <property type="entry name" value="TsaD"/>
    <property type="match status" value="1"/>
</dbReference>
<dbReference type="InterPro" id="IPR017860">
    <property type="entry name" value="Peptidase_M22_CS"/>
</dbReference>
<feature type="binding site" evidence="7">
    <location>
        <position position="205"/>
    </location>
    <ligand>
        <name>substrate</name>
    </ligand>
</feature>
<evidence type="ECO:0000256" key="7">
    <source>
        <dbReference type="HAMAP-Rule" id="MF_01445"/>
    </source>
</evidence>
<dbReference type="EC" id="2.3.1.234" evidence="7"/>
<dbReference type="SUPFAM" id="SSF53067">
    <property type="entry name" value="Actin-like ATPase domain"/>
    <property type="match status" value="2"/>
</dbReference>
<dbReference type="PANTHER" id="PTHR11735:SF6">
    <property type="entry name" value="TRNA N6-ADENOSINE THREONYLCARBAMOYLTRANSFERASE, MITOCHONDRIAL"/>
    <property type="match status" value="1"/>
</dbReference>
<sequence>MTPDRTDRNACDGQALYPRGPILAIESSCDETACAILSPEGEVLAEKVISQEAHAAFGGVVPEIAARAHLALLPDLARKTVEASGLTLHDLGAVAASTGPGLIGGLIVGANFGKGLAIALDKPFIAVNHIEAHALSARLPGVSKKNISFPFLLLLVSGGHCQCLAVEGIGRYRRLGGTIDDAAGEAFDKVAKMLGLGWPGGPQLEALAKKGNPAAFAFPRPLKGRAGCDFSFSGLKTALARQIEPYGNTALPRSVAADLSASFQQAVADVIEDRVRHAFAMMEPPTTLVAAGGVAANGVLRASLTRIAAEHDVPFVAPPLRLCTDNAVMVAWAALEVCHEAARRGLPMPDDRAVRPRPRWPLSEMQERFAVQAEAV</sequence>
<dbReference type="PANTHER" id="PTHR11735">
    <property type="entry name" value="TRNA N6-ADENOSINE THREONYLCARBAMOYLTRANSFERASE"/>
    <property type="match status" value="1"/>
</dbReference>
<proteinExistence type="inferred from homology"/>
<keyword evidence="1 7" id="KW-0808">Transferase</keyword>
<dbReference type="GO" id="GO:0061711">
    <property type="term" value="F:tRNA N(6)-L-threonylcarbamoyladenine synthase activity"/>
    <property type="evidence" value="ECO:0007669"/>
    <property type="project" value="UniProtKB-EC"/>
</dbReference>
<evidence type="ECO:0000313" key="10">
    <source>
        <dbReference type="Proteomes" id="UP001521074"/>
    </source>
</evidence>
<dbReference type="NCBIfam" id="TIGR03723">
    <property type="entry name" value="T6A_TsaD_YgjD"/>
    <property type="match status" value="1"/>
</dbReference>
<keyword evidence="4 7" id="KW-0408">Iron</keyword>
<keyword evidence="7" id="KW-0963">Cytoplasm</keyword>
<dbReference type="NCBIfam" id="TIGR00329">
    <property type="entry name" value="gcp_kae1"/>
    <property type="match status" value="1"/>
</dbReference>
<feature type="binding site" evidence="7">
    <location>
        <position position="188"/>
    </location>
    <ligand>
        <name>substrate</name>
    </ligand>
</feature>
<keyword evidence="10" id="KW-1185">Reference proteome</keyword>
<dbReference type="PRINTS" id="PR00789">
    <property type="entry name" value="OSIALOPTASE"/>
</dbReference>
<accession>A0ABS8VXY9</accession>
<comment type="subcellular location">
    <subcellularLocation>
        <location evidence="7">Cytoplasm</location>
    </subcellularLocation>
</comment>
<evidence type="ECO:0000256" key="3">
    <source>
        <dbReference type="ARBA" id="ARBA00022723"/>
    </source>
</evidence>